<protein>
    <recommendedName>
        <fullName evidence="1">site-specific DNA-methyltransferase (adenine-specific)</fullName>
        <ecNumber evidence="1">2.1.1.72</ecNumber>
    </recommendedName>
</protein>
<dbReference type="PRINTS" id="PR00507">
    <property type="entry name" value="N12N6MTFRASE"/>
</dbReference>
<feature type="domain" description="Type II methyltransferase M.TaqI-like" evidence="6">
    <location>
        <begin position="163"/>
        <end position="240"/>
    </location>
</feature>
<dbReference type="REBASE" id="130266">
    <property type="entry name" value="M.AluBI"/>
</dbReference>
<keyword evidence="3 7" id="KW-0808">Transferase</keyword>
<evidence type="ECO:0000259" key="6">
    <source>
        <dbReference type="Pfam" id="PF07669"/>
    </source>
</evidence>
<dbReference type="GO" id="GO:0032259">
    <property type="term" value="P:methylation"/>
    <property type="evidence" value="ECO:0007669"/>
    <property type="project" value="UniProtKB-KW"/>
</dbReference>
<dbReference type="PANTHER" id="PTHR33841">
    <property type="entry name" value="DNA METHYLTRANSFERASE YEEA-RELATED"/>
    <property type="match status" value="1"/>
</dbReference>
<dbReference type="AlphaFoldDB" id="A0A0H5S032"/>
<dbReference type="SUPFAM" id="SSF53335">
    <property type="entry name" value="S-adenosyl-L-methionine-dependent methyltransferases"/>
    <property type="match status" value="1"/>
</dbReference>
<sequence>MTFTTSWRARIFEEAELLPTDLISDLSIGEVSVLYEYTHAIADADARKTNGQFFTPDDVASFMAGFADRFPRGRWLDPCAGIGNLSWHLIASQEDPEEFLLERMLLSDTDELALLVARALLTAAFQRRHLNLFHEIEENFVVFDFLSVSDSGTSKIGALAAIPSHDFVIVNPPYLATKGRDSRFETAESSDLYAYFLENVIKTSRGFISVTPQSFTNAKKFMGLRSLLLRSYSNLEILCFDNIPGNLFRGVKFGSRNSNTANSIRAAITVALPQPGVPSITSLMRWKGTERQRLFAEVERFKSHVPLTAEFFPKVSTVFEDLYRWTVELPRLGSLCQRTETEFPLHVPSAPRYFIPALKSPVARSSQRTLYFPNSAARDRAYLLINSSLMYWWWRVRDGGMTLSQETLLSMPLPDFAVRDDLVTRLELSEETNKVYKLNAGVSQENVKHSPELIADLNAHIVPIHAAPLLLTHLNSEFAQFEYLGRADDAASSARSAIVANGAS</sequence>
<evidence type="ECO:0000313" key="7">
    <source>
        <dbReference type="EMBL" id="CRZ19172.1"/>
    </source>
</evidence>
<name>A0A0H5S032_CELCE</name>
<keyword evidence="4" id="KW-0949">S-adenosyl-L-methionine</keyword>
<dbReference type="PROSITE" id="PS00092">
    <property type="entry name" value="N6_MTASE"/>
    <property type="match status" value="1"/>
</dbReference>
<dbReference type="GO" id="GO:0006304">
    <property type="term" value="P:DNA modification"/>
    <property type="evidence" value="ECO:0007669"/>
    <property type="project" value="InterPro"/>
</dbReference>
<proteinExistence type="predicted"/>
<organism evidence="7">
    <name type="scientific">Cellulosimicrobium cellulans</name>
    <name type="common">Arthrobacter luteus</name>
    <dbReference type="NCBI Taxonomy" id="1710"/>
    <lineage>
        <taxon>Bacteria</taxon>
        <taxon>Bacillati</taxon>
        <taxon>Actinomycetota</taxon>
        <taxon>Actinomycetes</taxon>
        <taxon>Micrococcales</taxon>
        <taxon>Promicromonosporaceae</taxon>
        <taxon>Cellulosimicrobium</taxon>
    </lineage>
</organism>
<dbReference type="GO" id="GO:0003676">
    <property type="term" value="F:nucleic acid binding"/>
    <property type="evidence" value="ECO:0007669"/>
    <property type="project" value="InterPro"/>
</dbReference>
<dbReference type="EMBL" id="LN869917">
    <property type="protein sequence ID" value="CRZ19172.1"/>
    <property type="molecule type" value="Genomic_DNA"/>
</dbReference>
<dbReference type="InterPro" id="IPR002052">
    <property type="entry name" value="DNA_methylase_N6_adenine_CS"/>
</dbReference>
<comment type="catalytic activity">
    <reaction evidence="5">
        <text>a 2'-deoxyadenosine in DNA + S-adenosyl-L-methionine = an N(6)-methyl-2'-deoxyadenosine in DNA + S-adenosyl-L-homocysteine + H(+)</text>
        <dbReference type="Rhea" id="RHEA:15197"/>
        <dbReference type="Rhea" id="RHEA-COMP:12418"/>
        <dbReference type="Rhea" id="RHEA-COMP:12419"/>
        <dbReference type="ChEBI" id="CHEBI:15378"/>
        <dbReference type="ChEBI" id="CHEBI:57856"/>
        <dbReference type="ChEBI" id="CHEBI:59789"/>
        <dbReference type="ChEBI" id="CHEBI:90615"/>
        <dbReference type="ChEBI" id="CHEBI:90616"/>
        <dbReference type="EC" id="2.1.1.72"/>
    </reaction>
</comment>
<evidence type="ECO:0000256" key="3">
    <source>
        <dbReference type="ARBA" id="ARBA00022679"/>
    </source>
</evidence>
<keyword evidence="2 7" id="KW-0489">Methyltransferase</keyword>
<dbReference type="GO" id="GO:0009007">
    <property type="term" value="F:site-specific DNA-methyltransferase (adenine-specific) activity"/>
    <property type="evidence" value="ECO:0007669"/>
    <property type="project" value="UniProtKB-EC"/>
</dbReference>
<reference evidence="7" key="2">
    <citation type="submission" date="2015-07" db="EMBL/GenBank/DDBJ databases">
        <title>DNA methyltransferase from Arthrobacter luteus B.</title>
        <authorList>
            <person name="Dedkov V.S."/>
            <person name="Chernukhin V.N."/>
            <person name="Gonchar D.A."/>
            <person name="Abdurashitov M.A."/>
            <person name="Degtyarev S.K."/>
        </authorList>
    </citation>
    <scope>NUCLEOTIDE SEQUENCE</scope>
    <source>
        <strain evidence="7">B</strain>
    </source>
</reference>
<accession>A0A0H5S032</accession>
<reference evidence="7" key="1">
    <citation type="submission" date="2015-06" db="EMBL/GenBank/DDBJ databases">
        <authorList>
            <person name="Abdurashitov M."/>
        </authorList>
    </citation>
    <scope>NUCLEOTIDE SEQUENCE</scope>
    <source>
        <strain evidence="7">B</strain>
    </source>
</reference>
<dbReference type="InterPro" id="IPR029063">
    <property type="entry name" value="SAM-dependent_MTases_sf"/>
</dbReference>
<evidence type="ECO:0000256" key="1">
    <source>
        <dbReference type="ARBA" id="ARBA00011900"/>
    </source>
</evidence>
<dbReference type="EC" id="2.1.1.72" evidence="1"/>
<dbReference type="InterPro" id="IPR050953">
    <property type="entry name" value="N4_N6_ade-DNA_methylase"/>
</dbReference>
<dbReference type="Gene3D" id="3.40.50.150">
    <property type="entry name" value="Vaccinia Virus protein VP39"/>
    <property type="match status" value="1"/>
</dbReference>
<evidence type="ECO:0000256" key="5">
    <source>
        <dbReference type="ARBA" id="ARBA00047942"/>
    </source>
</evidence>
<evidence type="ECO:0000256" key="4">
    <source>
        <dbReference type="ARBA" id="ARBA00022691"/>
    </source>
</evidence>
<dbReference type="Pfam" id="PF07669">
    <property type="entry name" value="Eco57I"/>
    <property type="match status" value="1"/>
</dbReference>
<dbReference type="PANTHER" id="PTHR33841:SF1">
    <property type="entry name" value="DNA METHYLTRANSFERASE A"/>
    <property type="match status" value="1"/>
</dbReference>
<dbReference type="InterPro" id="IPR011639">
    <property type="entry name" value="MethylTrfase_TaqI-like_dom"/>
</dbReference>
<evidence type="ECO:0000256" key="2">
    <source>
        <dbReference type="ARBA" id="ARBA00022603"/>
    </source>
</evidence>
<gene>
    <name evidence="7" type="primary">aluBIM</name>
</gene>